<evidence type="ECO:0000313" key="6">
    <source>
        <dbReference type="Proteomes" id="UP000004295"/>
    </source>
</evidence>
<dbReference type="Proteomes" id="UP000004295">
    <property type="component" value="Unassembled WGS sequence"/>
</dbReference>
<dbReference type="STRING" id="553175.POREN0001_1064"/>
<reference evidence="5 6" key="1">
    <citation type="submission" date="2009-04" db="EMBL/GenBank/DDBJ databases">
        <authorList>
            <person name="Sebastian Y."/>
            <person name="Madupu R."/>
            <person name="Durkin A.S."/>
            <person name="Torralba M."/>
            <person name="Methe B."/>
            <person name="Sutton G.G."/>
            <person name="Strausberg R.L."/>
            <person name="Nelson K.E."/>
        </authorList>
    </citation>
    <scope>NUCLEOTIDE SEQUENCE [LARGE SCALE GENOMIC DNA]</scope>
    <source>
        <strain evidence="6">ATCC 35406 / BCRC 14492 / JCM 8526 / NCTC 13058 / HG 370</strain>
    </source>
</reference>
<keyword evidence="3" id="KW-0732">Signal</keyword>
<dbReference type="GO" id="GO:0008270">
    <property type="term" value="F:zinc ion binding"/>
    <property type="evidence" value="ECO:0007669"/>
    <property type="project" value="TreeGrafter"/>
</dbReference>
<sequence length="338" mass="37240">MKTSPKLLRTLLVSLSVSLVIVSATGCRGGKKESATDDTTAAQPDEAHNLFNADSAYSYIAQQVAFGTRVPNTPTHRECGEWIASKLTEFGLEIVLQQANISTHEGVSLPITNIIGRLNPSAERRILLLAHWDTRPTADNDPNPSRKSEPILGADDAASGVGVLLEVARQLADRKSTLGVDFLFVDAEDMGVSEQEDSWCLGSTYWSKHPHVEHYRAEFGILLDMVGARDAKFRWEYFSKVHAPSIVSSLWDKAASLGYGHYFIQADGAALTDDHKPIIDNLAIPTIDIVNYDPARSNGFGAHWHTHGDNMDVIDKEVLKAVGETLMAYLEERENERK</sequence>
<accession>C3J9C3</accession>
<dbReference type="GeneID" id="93366414"/>
<evidence type="ECO:0000259" key="4">
    <source>
        <dbReference type="Pfam" id="PF04389"/>
    </source>
</evidence>
<feature type="chain" id="PRO_5002927997" evidence="3">
    <location>
        <begin position="27"/>
        <end position="338"/>
    </location>
</feature>
<dbReference type="EMBL" id="ACNN01000012">
    <property type="protein sequence ID" value="EEN83235.1"/>
    <property type="molecule type" value="Genomic_DNA"/>
</dbReference>
<dbReference type="PANTHER" id="PTHR12283:SF6">
    <property type="entry name" value="GLUTAMINYL-PEPTIDE CYCLOTRANSFERASE-RELATED"/>
    <property type="match status" value="1"/>
</dbReference>
<proteinExistence type="predicted"/>
<keyword evidence="5" id="KW-0378">Hydrolase</keyword>
<name>C3J9C3_POREA</name>
<dbReference type="AlphaFoldDB" id="C3J9C3"/>
<dbReference type="EC" id="3.4.-.-" evidence="5"/>
<evidence type="ECO:0000313" key="5">
    <source>
        <dbReference type="EMBL" id="EEN83235.1"/>
    </source>
</evidence>
<keyword evidence="2" id="KW-0012">Acyltransferase</keyword>
<organism evidence="5 6">
    <name type="scientific">Porphyromonas endodontalis (strain ATCC 35406 / DSM 24491 / JCM 8526 / CCUG 16442 / BCRC 14492 / NCTC 13058 / HG 370)</name>
    <name type="common">Bacteroides endodontalis</name>
    <dbReference type="NCBI Taxonomy" id="553175"/>
    <lineage>
        <taxon>Bacteria</taxon>
        <taxon>Pseudomonadati</taxon>
        <taxon>Bacteroidota</taxon>
        <taxon>Bacteroidia</taxon>
        <taxon>Bacteroidales</taxon>
        <taxon>Porphyromonadaceae</taxon>
        <taxon>Porphyromonas</taxon>
    </lineage>
</organism>
<dbReference type="PROSITE" id="PS51257">
    <property type="entry name" value="PROKAR_LIPOPROTEIN"/>
    <property type="match status" value="1"/>
</dbReference>
<dbReference type="GO" id="GO:0016787">
    <property type="term" value="F:hydrolase activity"/>
    <property type="evidence" value="ECO:0007669"/>
    <property type="project" value="UniProtKB-KW"/>
</dbReference>
<keyword evidence="1" id="KW-0808">Transferase</keyword>
<dbReference type="Gene3D" id="3.40.630.10">
    <property type="entry name" value="Zn peptidases"/>
    <property type="match status" value="1"/>
</dbReference>
<evidence type="ECO:0000256" key="2">
    <source>
        <dbReference type="ARBA" id="ARBA00023315"/>
    </source>
</evidence>
<dbReference type="InterPro" id="IPR040234">
    <property type="entry name" value="QC/QCL"/>
</dbReference>
<dbReference type="PANTHER" id="PTHR12283">
    <property type="entry name" value="GLUTAMINYL-PEPTIDE CYCLOTRANSFERASE"/>
    <property type="match status" value="1"/>
</dbReference>
<dbReference type="Pfam" id="PF04389">
    <property type="entry name" value="Peptidase_M28"/>
    <property type="match status" value="1"/>
</dbReference>
<evidence type="ECO:0000256" key="1">
    <source>
        <dbReference type="ARBA" id="ARBA00022679"/>
    </source>
</evidence>
<protein>
    <submittedName>
        <fullName evidence="5">Peptidase, M28 family</fullName>
        <ecNumber evidence="5">3.4.-.-</ecNumber>
    </submittedName>
</protein>
<comment type="caution">
    <text evidence="5">The sequence shown here is derived from an EMBL/GenBank/DDBJ whole genome shotgun (WGS) entry which is preliminary data.</text>
</comment>
<dbReference type="GO" id="GO:0016603">
    <property type="term" value="F:glutaminyl-peptide cyclotransferase activity"/>
    <property type="evidence" value="ECO:0007669"/>
    <property type="project" value="TreeGrafter"/>
</dbReference>
<feature type="signal peptide" evidence="3">
    <location>
        <begin position="1"/>
        <end position="26"/>
    </location>
</feature>
<dbReference type="RefSeq" id="WP_004332863.1">
    <property type="nucleotide sequence ID" value="NZ_ACNN01000012.1"/>
</dbReference>
<dbReference type="eggNOG" id="COG2234">
    <property type="taxonomic scope" value="Bacteria"/>
</dbReference>
<feature type="domain" description="Peptidase M28" evidence="4">
    <location>
        <begin position="113"/>
        <end position="329"/>
    </location>
</feature>
<gene>
    <name evidence="5" type="ORF">POREN0001_1064</name>
</gene>
<dbReference type="InterPro" id="IPR007484">
    <property type="entry name" value="Peptidase_M28"/>
</dbReference>
<keyword evidence="6" id="KW-1185">Reference proteome</keyword>
<evidence type="ECO:0000256" key="3">
    <source>
        <dbReference type="SAM" id="SignalP"/>
    </source>
</evidence>
<dbReference type="SUPFAM" id="SSF53187">
    <property type="entry name" value="Zn-dependent exopeptidases"/>
    <property type="match status" value="1"/>
</dbReference>